<dbReference type="Gene3D" id="2.70.150.10">
    <property type="entry name" value="Calcium-transporting ATPase, cytoplasmic transduction domain A"/>
    <property type="match status" value="1"/>
</dbReference>
<dbReference type="GO" id="GO:0016020">
    <property type="term" value="C:membrane"/>
    <property type="evidence" value="ECO:0007669"/>
    <property type="project" value="UniProtKB-SubCell"/>
</dbReference>
<dbReference type="InterPro" id="IPR044492">
    <property type="entry name" value="P_typ_ATPase_HD_dom"/>
</dbReference>
<evidence type="ECO:0000256" key="4">
    <source>
        <dbReference type="ARBA" id="ARBA00022692"/>
    </source>
</evidence>
<dbReference type="InterPro" id="IPR023298">
    <property type="entry name" value="ATPase_P-typ_TM_dom_sf"/>
</dbReference>
<feature type="domain" description="HMA" evidence="17">
    <location>
        <begin position="87"/>
        <end position="155"/>
    </location>
</feature>
<dbReference type="PRINTS" id="PR00942">
    <property type="entry name" value="CUATPASEI"/>
</dbReference>
<evidence type="ECO:0000313" key="18">
    <source>
        <dbReference type="EMBL" id="RHY33040.1"/>
    </source>
</evidence>
<dbReference type="InterPro" id="IPR001757">
    <property type="entry name" value="P_typ_ATPase"/>
</dbReference>
<dbReference type="InterPro" id="IPR006121">
    <property type="entry name" value="HMA_dom"/>
</dbReference>
<comment type="caution">
    <text evidence="18">The sequence shown here is derived from an EMBL/GenBank/DDBJ whole genome shotgun (WGS) entry which is preliminary data.</text>
</comment>
<sequence>MATPLKLVVEGMRCQSKCARRIREALEGVPGVASADVRFQDKSAIVTFADGHAPVSVVDLIQTVRGLDAGLNKHYDAYLPDDDRRARTVVLHIEGMSCMQNCARKVEGALANAAGVKSAKVNFEQKQATVVIEPGSRITEDDLISTVQGAGKKFIASVYVSSPRLVASEQQHNASRDRLPSVVPAAIAPSKAPAAKPSGTASSRVTLAVSGMTCNSCANSVESALRATAGVESCVVNFATESANVKFVPATIGIRSLIEVIEGIGYKASVVTGSAVVQSDDNRQADIAKWRSNFFVALVFTFPIMIVMTLLDNIAPIASGLHTPVFDVKGSTWNNLILFLLATPVQFYCARRFHADAWNGVKHRSLGMSFLVSMGTNAAYFFAVFSDLRCLYLHDPSFGVPDMYMTSSMLVTFIALGKTLEAIAKGRTNEALRKLFDLQAKIKKSADDTVLGATINVDGLFYMRVTGVGRDTALSQIVRLVEDAQTSKAPIQAYADQVAAVFVPVVVVLSTVTLLVWYALGTFGMVDLPQHTSAFLFAFNFAISTLVVACPCALGLATPTAVMVGTGVGASLGILIKGGEPLEAANHVDTVLFDKTGTLTNGTPSVTDVIVFSSADDDDDGTILTPDDLVFLAASAELGSEHPLGRAIVNHAKLLAKPLEAPVTFRAVSGKGISVELQNDTVHLGNLDYMNECGLQWGKSRMGRQGSMDERAKLEAAGKTVIYMGLCDRVVALFGISDAARADARSTVAQLHARGMAVYMVTGDNRRTAHWIAEQVGIPVHHVMAEVLPSNKVAKVRCGRQLDRVRIRAGAFVQELQASGRVVAMVGDGINDAPALAQANLGIAIGAGTDIAMETAQMVLMKSSLKTIYRRIQLNFVWAMGYNIVLLPLAAGVLYGFHIEIPPMFAGAAMAFSSVSVLASSLALKWYQPPTEFTMPHIRPRVDKTDERTPLLQV</sequence>
<feature type="transmembrane region" description="Helical" evidence="16">
    <location>
        <begin position="331"/>
        <end position="353"/>
    </location>
</feature>
<keyword evidence="9 16" id="KW-0067">ATP-binding</keyword>
<dbReference type="InterPro" id="IPR036163">
    <property type="entry name" value="HMA_dom_sf"/>
</dbReference>
<feature type="transmembrane region" description="Helical" evidence="16">
    <location>
        <begin position="904"/>
        <end position="927"/>
    </location>
</feature>
<organism evidence="18 19">
    <name type="scientific">Aphanomyces invadans</name>
    <dbReference type="NCBI Taxonomy" id="157072"/>
    <lineage>
        <taxon>Eukaryota</taxon>
        <taxon>Sar</taxon>
        <taxon>Stramenopiles</taxon>
        <taxon>Oomycota</taxon>
        <taxon>Saprolegniomycetes</taxon>
        <taxon>Saprolegniales</taxon>
        <taxon>Verrucalvaceae</taxon>
        <taxon>Aphanomyces</taxon>
    </lineage>
</organism>
<evidence type="ECO:0000256" key="8">
    <source>
        <dbReference type="ARBA" id="ARBA00022796"/>
    </source>
</evidence>
<dbReference type="GO" id="GO:0043682">
    <property type="term" value="F:P-type divalent copper transporter activity"/>
    <property type="evidence" value="ECO:0007669"/>
    <property type="project" value="TreeGrafter"/>
</dbReference>
<keyword evidence="12 16" id="KW-1133">Transmembrane helix</keyword>
<accession>A0A418B4L8</accession>
<dbReference type="InterPro" id="IPR027256">
    <property type="entry name" value="P-typ_ATPase_IB"/>
</dbReference>
<evidence type="ECO:0000256" key="6">
    <source>
        <dbReference type="ARBA" id="ARBA00022737"/>
    </source>
</evidence>
<evidence type="ECO:0000256" key="11">
    <source>
        <dbReference type="ARBA" id="ARBA00022967"/>
    </source>
</evidence>
<evidence type="ECO:0000256" key="15">
    <source>
        <dbReference type="ARBA" id="ARBA00023136"/>
    </source>
</evidence>
<dbReference type="SFLD" id="SFLDF00027">
    <property type="entry name" value="p-type_atpase"/>
    <property type="match status" value="1"/>
</dbReference>
<dbReference type="SFLD" id="SFLDS00003">
    <property type="entry name" value="Haloacid_Dehalogenase"/>
    <property type="match status" value="1"/>
</dbReference>
<keyword evidence="5 16" id="KW-0479">Metal-binding</keyword>
<evidence type="ECO:0000256" key="16">
    <source>
        <dbReference type="RuleBase" id="RU362081"/>
    </source>
</evidence>
<keyword evidence="4 16" id="KW-0812">Transmembrane</keyword>
<dbReference type="InterPro" id="IPR006122">
    <property type="entry name" value="HMA_Cu_ion-bd"/>
</dbReference>
<dbReference type="InterPro" id="IPR018303">
    <property type="entry name" value="ATPase_P-typ_P_site"/>
</dbReference>
<dbReference type="SUPFAM" id="SSF81665">
    <property type="entry name" value="Calcium ATPase, transmembrane domain M"/>
    <property type="match status" value="1"/>
</dbReference>
<dbReference type="FunFam" id="3.30.70.100:FF:000001">
    <property type="entry name" value="ATPase copper transporting beta"/>
    <property type="match status" value="1"/>
</dbReference>
<evidence type="ECO:0000256" key="2">
    <source>
        <dbReference type="ARBA" id="ARBA00006024"/>
    </source>
</evidence>
<keyword evidence="13" id="KW-0186">Copper</keyword>
<dbReference type="NCBIfam" id="TIGR01525">
    <property type="entry name" value="ATPase-IB_hvy"/>
    <property type="match status" value="1"/>
</dbReference>
<dbReference type="EMBL" id="QUSY01000097">
    <property type="protein sequence ID" value="RHY33040.1"/>
    <property type="molecule type" value="Genomic_DNA"/>
</dbReference>
<dbReference type="NCBIfam" id="TIGR00003">
    <property type="entry name" value="copper ion binding protein"/>
    <property type="match status" value="1"/>
</dbReference>
<evidence type="ECO:0000256" key="7">
    <source>
        <dbReference type="ARBA" id="ARBA00022741"/>
    </source>
</evidence>
<dbReference type="GO" id="GO:0016887">
    <property type="term" value="F:ATP hydrolysis activity"/>
    <property type="evidence" value="ECO:0007669"/>
    <property type="project" value="InterPro"/>
</dbReference>
<gene>
    <name evidence="18" type="ORF">DYB32_001921</name>
</gene>
<protein>
    <recommendedName>
        <fullName evidence="17">HMA domain-containing protein</fullName>
    </recommendedName>
</protein>
<reference evidence="18 19" key="1">
    <citation type="submission" date="2018-08" db="EMBL/GenBank/DDBJ databases">
        <title>Aphanomyces genome sequencing and annotation.</title>
        <authorList>
            <person name="Minardi D."/>
            <person name="Oidtmann B."/>
            <person name="Van Der Giezen M."/>
            <person name="Studholme D.J."/>
        </authorList>
    </citation>
    <scope>NUCLEOTIDE SEQUENCE [LARGE SCALE GENOMIC DNA]</scope>
    <source>
        <strain evidence="18 19">NJM0002</strain>
    </source>
</reference>
<feature type="domain" description="HMA" evidence="17">
    <location>
        <begin position="3"/>
        <end position="72"/>
    </location>
</feature>
<dbReference type="Pfam" id="PF00702">
    <property type="entry name" value="Hydrolase"/>
    <property type="match status" value="1"/>
</dbReference>
<dbReference type="NCBIfam" id="TIGR01494">
    <property type="entry name" value="ATPase_P-type"/>
    <property type="match status" value="1"/>
</dbReference>
<dbReference type="Proteomes" id="UP000285060">
    <property type="component" value="Unassembled WGS sequence"/>
</dbReference>
<feature type="transmembrane region" description="Helical" evidence="16">
    <location>
        <begin position="365"/>
        <end position="383"/>
    </location>
</feature>
<dbReference type="VEuPathDB" id="FungiDB:H310_00785"/>
<dbReference type="PRINTS" id="PR00119">
    <property type="entry name" value="CATATPASE"/>
</dbReference>
<keyword evidence="11" id="KW-1278">Translocase</keyword>
<dbReference type="PROSITE" id="PS01047">
    <property type="entry name" value="HMA_1"/>
    <property type="match status" value="1"/>
</dbReference>
<keyword evidence="3" id="KW-0813">Transport</keyword>
<dbReference type="CDD" id="cd00371">
    <property type="entry name" value="HMA"/>
    <property type="match status" value="3"/>
</dbReference>
<evidence type="ECO:0000256" key="9">
    <source>
        <dbReference type="ARBA" id="ARBA00022840"/>
    </source>
</evidence>
<evidence type="ECO:0000256" key="13">
    <source>
        <dbReference type="ARBA" id="ARBA00023008"/>
    </source>
</evidence>
<dbReference type="GO" id="GO:0005507">
    <property type="term" value="F:copper ion binding"/>
    <property type="evidence" value="ECO:0007669"/>
    <property type="project" value="InterPro"/>
</dbReference>
<keyword evidence="7 16" id="KW-0547">Nucleotide-binding</keyword>
<evidence type="ECO:0000256" key="12">
    <source>
        <dbReference type="ARBA" id="ARBA00022989"/>
    </source>
</evidence>
<feature type="transmembrane region" description="Helical" evidence="16">
    <location>
        <begin position="293"/>
        <end position="311"/>
    </location>
</feature>
<dbReference type="SUPFAM" id="SSF81653">
    <property type="entry name" value="Calcium ATPase, transduction domain A"/>
    <property type="match status" value="1"/>
</dbReference>
<dbReference type="AlphaFoldDB" id="A0A418B4L8"/>
<dbReference type="PROSITE" id="PS00154">
    <property type="entry name" value="ATPASE_E1_E2"/>
    <property type="match status" value="1"/>
</dbReference>
<proteinExistence type="inferred from homology"/>
<dbReference type="InterPro" id="IPR017969">
    <property type="entry name" value="Heavy-metal-associated_CS"/>
</dbReference>
<keyword evidence="19" id="KW-1185">Reference proteome</keyword>
<dbReference type="GO" id="GO:0055070">
    <property type="term" value="P:copper ion homeostasis"/>
    <property type="evidence" value="ECO:0007669"/>
    <property type="project" value="TreeGrafter"/>
</dbReference>
<keyword evidence="6" id="KW-0677">Repeat</keyword>
<dbReference type="InterPro" id="IPR008250">
    <property type="entry name" value="ATPase_P-typ_transduc_dom_A_sf"/>
</dbReference>
<dbReference type="InterPro" id="IPR036412">
    <property type="entry name" value="HAD-like_sf"/>
</dbReference>
<keyword evidence="10" id="KW-0460">Magnesium</keyword>
<dbReference type="InterPro" id="IPR023214">
    <property type="entry name" value="HAD_sf"/>
</dbReference>
<feature type="transmembrane region" description="Helical" evidence="16">
    <location>
        <begin position="498"/>
        <end position="520"/>
    </location>
</feature>
<feature type="transmembrane region" description="Helical" evidence="16">
    <location>
        <begin position="532"/>
        <end position="557"/>
    </location>
</feature>
<dbReference type="InterPro" id="IPR023299">
    <property type="entry name" value="ATPase_P-typ_cyto_dom_N"/>
</dbReference>
<dbReference type="PANTHER" id="PTHR43520:SF8">
    <property type="entry name" value="P-TYPE CU(+) TRANSPORTER"/>
    <property type="match status" value="1"/>
</dbReference>
<keyword evidence="8" id="KW-0187">Copper transport</keyword>
<dbReference type="Gene3D" id="3.40.50.1000">
    <property type="entry name" value="HAD superfamily/HAD-like"/>
    <property type="match status" value="1"/>
</dbReference>
<keyword evidence="15 16" id="KW-0472">Membrane</keyword>
<evidence type="ECO:0000256" key="5">
    <source>
        <dbReference type="ARBA" id="ARBA00022723"/>
    </source>
</evidence>
<dbReference type="Gene3D" id="3.40.1110.10">
    <property type="entry name" value="Calcium-transporting ATPase, cytoplasmic domain N"/>
    <property type="match status" value="1"/>
</dbReference>
<dbReference type="Gene3D" id="3.30.70.100">
    <property type="match status" value="3"/>
</dbReference>
<dbReference type="PROSITE" id="PS50846">
    <property type="entry name" value="HMA_2"/>
    <property type="match status" value="3"/>
</dbReference>
<evidence type="ECO:0000256" key="3">
    <source>
        <dbReference type="ARBA" id="ARBA00022448"/>
    </source>
</evidence>
<evidence type="ECO:0000256" key="14">
    <source>
        <dbReference type="ARBA" id="ARBA00023065"/>
    </source>
</evidence>
<keyword evidence="14" id="KW-0406">Ion transport</keyword>
<feature type="domain" description="HMA" evidence="17">
    <location>
        <begin position="203"/>
        <end position="269"/>
    </location>
</feature>
<evidence type="ECO:0000313" key="19">
    <source>
        <dbReference type="Proteomes" id="UP000285060"/>
    </source>
</evidence>
<dbReference type="SUPFAM" id="SSF55008">
    <property type="entry name" value="HMA, heavy metal-associated domain"/>
    <property type="match status" value="3"/>
</dbReference>
<dbReference type="Pfam" id="PF00403">
    <property type="entry name" value="HMA"/>
    <property type="match status" value="3"/>
</dbReference>
<feature type="transmembrane region" description="Helical" evidence="16">
    <location>
        <begin position="403"/>
        <end position="424"/>
    </location>
</feature>
<dbReference type="SFLD" id="SFLDG00002">
    <property type="entry name" value="C1.7:_P-type_atpase_like"/>
    <property type="match status" value="1"/>
</dbReference>
<dbReference type="PANTHER" id="PTHR43520">
    <property type="entry name" value="ATP7, ISOFORM B"/>
    <property type="match status" value="1"/>
</dbReference>
<dbReference type="SUPFAM" id="SSF56784">
    <property type="entry name" value="HAD-like"/>
    <property type="match status" value="1"/>
</dbReference>
<dbReference type="GO" id="GO:0005524">
    <property type="term" value="F:ATP binding"/>
    <property type="evidence" value="ECO:0007669"/>
    <property type="project" value="UniProtKB-UniRule"/>
</dbReference>
<feature type="transmembrane region" description="Helical" evidence="16">
    <location>
        <begin position="876"/>
        <end position="898"/>
    </location>
</feature>
<evidence type="ECO:0000259" key="17">
    <source>
        <dbReference type="PROSITE" id="PS50846"/>
    </source>
</evidence>
<comment type="subcellular location">
    <subcellularLocation>
        <location evidence="1">Endomembrane system</location>
        <topology evidence="1">Multi-pass membrane protein</topology>
    </subcellularLocation>
    <subcellularLocation>
        <location evidence="16">Membrane</location>
    </subcellularLocation>
</comment>
<evidence type="ECO:0000256" key="1">
    <source>
        <dbReference type="ARBA" id="ARBA00004127"/>
    </source>
</evidence>
<evidence type="ECO:0000256" key="10">
    <source>
        <dbReference type="ARBA" id="ARBA00022842"/>
    </source>
</evidence>
<name>A0A418B4L8_9STRA</name>
<comment type="similarity">
    <text evidence="2 16">Belongs to the cation transport ATPase (P-type) (TC 3.A.3) family. Type IB subfamily.</text>
</comment>
<dbReference type="GO" id="GO:0012505">
    <property type="term" value="C:endomembrane system"/>
    <property type="evidence" value="ECO:0007669"/>
    <property type="project" value="UniProtKB-SubCell"/>
</dbReference>